<evidence type="ECO:0008006" key="3">
    <source>
        <dbReference type="Google" id="ProtNLM"/>
    </source>
</evidence>
<proteinExistence type="predicted"/>
<accession>A0A516Q3W8</accession>
<dbReference type="Proteomes" id="UP000319263">
    <property type="component" value="Chromosome"/>
</dbReference>
<evidence type="ECO:0000313" key="1">
    <source>
        <dbReference type="EMBL" id="QDP98127.1"/>
    </source>
</evidence>
<keyword evidence="2" id="KW-1185">Reference proteome</keyword>
<dbReference type="AlphaFoldDB" id="A0A516Q3W8"/>
<reference evidence="1 2" key="1">
    <citation type="submission" date="2019-07" db="EMBL/GenBank/DDBJ databases">
        <title>Microlunatus dokdonensis sp. nov. isolated from the rhizospheric soil of the wild plant Elymus tsukushiensis.</title>
        <authorList>
            <person name="Ghim S.-Y."/>
            <person name="Hwang Y.-J."/>
            <person name="Son J.-S."/>
            <person name="Shin J.-H."/>
        </authorList>
    </citation>
    <scope>NUCLEOTIDE SEQUENCE [LARGE SCALE GENOMIC DNA]</scope>
    <source>
        <strain evidence="1 2">KUDC0627</strain>
    </source>
</reference>
<gene>
    <name evidence="1" type="ORF">FOE78_21475</name>
</gene>
<evidence type="ECO:0000313" key="2">
    <source>
        <dbReference type="Proteomes" id="UP000319263"/>
    </source>
</evidence>
<sequence>MITNQGRTGSARVTQTLEVSAFRFSADPTALVDFLSLLGLSVRVSNSAGNWYELQGAAGSISIHGAGELGGTTAEPGTTDVIVITPDLIALAEQLRADGNISVDVWDEAFGRQATMTVGERTISINEQQSDPYGYQVSDPKPGPVTVVGHCYTDDVETTRSAFAELGFAAVDPAGGPDDRIRLQASESSGVICLHPIVGGPDRYLVGLEIEQDLDAVDELLRSAGFATRHVDTGESGIEVTDPDGQPLLITAR</sequence>
<name>A0A516Q3W8_9ACTN</name>
<dbReference type="OrthoDB" id="3296095at2"/>
<protein>
    <recommendedName>
        <fullName evidence="3">VOC domain-containing protein</fullName>
    </recommendedName>
</protein>
<dbReference type="SUPFAM" id="SSF54593">
    <property type="entry name" value="Glyoxalase/Bleomycin resistance protein/Dihydroxybiphenyl dioxygenase"/>
    <property type="match status" value="1"/>
</dbReference>
<dbReference type="KEGG" id="mik:FOE78_21475"/>
<organism evidence="1 2">
    <name type="scientific">Microlunatus elymi</name>
    <dbReference type="NCBI Taxonomy" id="2596828"/>
    <lineage>
        <taxon>Bacteria</taxon>
        <taxon>Bacillati</taxon>
        <taxon>Actinomycetota</taxon>
        <taxon>Actinomycetes</taxon>
        <taxon>Propionibacteriales</taxon>
        <taxon>Propionibacteriaceae</taxon>
        <taxon>Microlunatus</taxon>
    </lineage>
</organism>
<dbReference type="EMBL" id="CP041692">
    <property type="protein sequence ID" value="QDP98127.1"/>
    <property type="molecule type" value="Genomic_DNA"/>
</dbReference>
<dbReference type="InterPro" id="IPR029068">
    <property type="entry name" value="Glyas_Bleomycin-R_OHBP_Dase"/>
</dbReference>
<dbReference type="RefSeq" id="WP_143988070.1">
    <property type="nucleotide sequence ID" value="NZ_CP041692.1"/>
</dbReference>